<organism evidence="6 7">
    <name type="scientific">Rehmannia glutinosa</name>
    <name type="common">Chinese foxglove</name>
    <dbReference type="NCBI Taxonomy" id="99300"/>
    <lineage>
        <taxon>Eukaryota</taxon>
        <taxon>Viridiplantae</taxon>
        <taxon>Streptophyta</taxon>
        <taxon>Embryophyta</taxon>
        <taxon>Tracheophyta</taxon>
        <taxon>Spermatophyta</taxon>
        <taxon>Magnoliopsida</taxon>
        <taxon>eudicotyledons</taxon>
        <taxon>Gunneridae</taxon>
        <taxon>Pentapetalae</taxon>
        <taxon>asterids</taxon>
        <taxon>lamiids</taxon>
        <taxon>Lamiales</taxon>
        <taxon>Orobanchaceae</taxon>
        <taxon>Rehmannieae</taxon>
        <taxon>Rehmannia</taxon>
    </lineage>
</organism>
<evidence type="ECO:0000259" key="5">
    <source>
        <dbReference type="Pfam" id="PF21981"/>
    </source>
</evidence>
<feature type="domain" description="RecX third three-helical" evidence="5">
    <location>
        <begin position="206"/>
        <end position="249"/>
    </location>
</feature>
<dbReference type="Pfam" id="PF21981">
    <property type="entry name" value="RecX_HTH3"/>
    <property type="match status" value="1"/>
</dbReference>
<evidence type="ECO:0000313" key="6">
    <source>
        <dbReference type="EMBL" id="KAK6123851.1"/>
    </source>
</evidence>
<dbReference type="PANTHER" id="PTHR33602">
    <property type="entry name" value="REGULATORY PROTEIN RECX FAMILY PROTEIN"/>
    <property type="match status" value="1"/>
</dbReference>
<evidence type="ECO:0000256" key="1">
    <source>
        <dbReference type="ARBA" id="ARBA00004496"/>
    </source>
</evidence>
<comment type="subcellular location">
    <subcellularLocation>
        <location evidence="1">Cytoplasm</location>
    </subcellularLocation>
</comment>
<evidence type="ECO:0000256" key="3">
    <source>
        <dbReference type="ARBA" id="ARBA00018111"/>
    </source>
</evidence>
<dbReference type="Proteomes" id="UP001318860">
    <property type="component" value="Unassembled WGS sequence"/>
</dbReference>
<comment type="similarity">
    <text evidence="2">Belongs to the RecX family.</text>
</comment>
<dbReference type="InterPro" id="IPR003783">
    <property type="entry name" value="Regulatory_RecX"/>
</dbReference>
<keyword evidence="7" id="KW-1185">Reference proteome</keyword>
<sequence>MSVAIFKNKVNGAASLPVRYLEKRHNGPELNLARIDFSKNSSGNFLHVDSKNHDACRASDINYGLNLAVEEEMEGDFMALNDEFIEVPEKNVEESSKRCNGIQSGHNRQDVEKLAIELLAARAFTALELKKKLQGKRLPLDIVDAVITDFQSSLFEGNRRFGLIPQALFKKGISKVDAEKAIKLVFKDEDDGDQDSGIAMSKLSIDQLYVQASKQWQRSRGAPQETRKSRLVRWLQYRGFNWSVINYVLKKLESQNPSS</sequence>
<dbReference type="InterPro" id="IPR036388">
    <property type="entry name" value="WH-like_DNA-bd_sf"/>
</dbReference>
<evidence type="ECO:0000256" key="2">
    <source>
        <dbReference type="ARBA" id="ARBA00009695"/>
    </source>
</evidence>
<name>A0ABR0UP91_REHGL</name>
<comment type="caution">
    <text evidence="6">The sequence shown here is derived from an EMBL/GenBank/DDBJ whole genome shotgun (WGS) entry which is preliminary data.</text>
</comment>
<proteinExistence type="inferred from homology"/>
<dbReference type="PANTHER" id="PTHR33602:SF1">
    <property type="entry name" value="REGULATORY PROTEIN RECX FAMILY PROTEIN"/>
    <property type="match status" value="1"/>
</dbReference>
<evidence type="ECO:0000256" key="4">
    <source>
        <dbReference type="ARBA" id="ARBA00022490"/>
    </source>
</evidence>
<dbReference type="EMBL" id="JABTTQ020002444">
    <property type="protein sequence ID" value="KAK6123851.1"/>
    <property type="molecule type" value="Genomic_DNA"/>
</dbReference>
<dbReference type="InterPro" id="IPR053925">
    <property type="entry name" value="RecX_HTH_3rd"/>
</dbReference>
<keyword evidence="4" id="KW-0963">Cytoplasm</keyword>
<accession>A0ABR0UP91</accession>
<dbReference type="Gene3D" id="1.10.10.10">
    <property type="entry name" value="Winged helix-like DNA-binding domain superfamily/Winged helix DNA-binding domain"/>
    <property type="match status" value="1"/>
</dbReference>
<reference evidence="6 7" key="1">
    <citation type="journal article" date="2021" name="Comput. Struct. Biotechnol. J.">
        <title>De novo genome assembly of the potent medicinal plant Rehmannia glutinosa using nanopore technology.</title>
        <authorList>
            <person name="Ma L."/>
            <person name="Dong C."/>
            <person name="Song C."/>
            <person name="Wang X."/>
            <person name="Zheng X."/>
            <person name="Niu Y."/>
            <person name="Chen S."/>
            <person name="Feng W."/>
        </authorList>
    </citation>
    <scope>NUCLEOTIDE SEQUENCE [LARGE SCALE GENOMIC DNA]</scope>
    <source>
        <strain evidence="6">DH-2019</strain>
    </source>
</reference>
<protein>
    <recommendedName>
        <fullName evidence="3">Regulatory protein RecX</fullName>
    </recommendedName>
</protein>
<evidence type="ECO:0000313" key="7">
    <source>
        <dbReference type="Proteomes" id="UP001318860"/>
    </source>
</evidence>
<gene>
    <name evidence="6" type="ORF">DH2020_042407</name>
</gene>